<organism evidence="4 6">
    <name type="scientific">Candidatus Iainarchaeum sp</name>
    <dbReference type="NCBI Taxonomy" id="3101447"/>
    <lineage>
        <taxon>Archaea</taxon>
        <taxon>Candidatus Iainarchaeota</taxon>
        <taxon>Candidatus Iainarchaeia</taxon>
        <taxon>Candidatus Iainarchaeales</taxon>
        <taxon>Candidatus Iainarchaeaceae</taxon>
        <taxon>Candidatus Iainarchaeum</taxon>
    </lineage>
</organism>
<feature type="domain" description="Archaeal Nre N-terminal" evidence="2">
    <location>
        <begin position="18"/>
        <end position="285"/>
    </location>
</feature>
<dbReference type="HAMAP" id="MF_02096">
    <property type="entry name" value="Nre"/>
    <property type="match status" value="1"/>
</dbReference>
<dbReference type="GO" id="GO:0006281">
    <property type="term" value="P:DNA repair"/>
    <property type="evidence" value="ECO:0007669"/>
    <property type="project" value="UniProtKB-UniRule"/>
</dbReference>
<dbReference type="InterPro" id="IPR006978">
    <property type="entry name" value="Nre_N"/>
</dbReference>
<dbReference type="Proteomes" id="UP000527315">
    <property type="component" value="Unassembled WGS sequence"/>
</dbReference>
<dbReference type="EMBL" id="DUFW01000002">
    <property type="protein sequence ID" value="HIH21059.1"/>
    <property type="molecule type" value="Genomic_DNA"/>
</dbReference>
<evidence type="ECO:0000313" key="5">
    <source>
        <dbReference type="EMBL" id="HIH32632.1"/>
    </source>
</evidence>
<dbReference type="InterPro" id="IPR033167">
    <property type="entry name" value="Nre"/>
</dbReference>
<proteinExistence type="inferred from homology"/>
<gene>
    <name evidence="4" type="ORF">HA222_00145</name>
    <name evidence="5" type="ORF">HA227_00095</name>
</gene>
<accession>A0A7J4JWN3</accession>
<sequence>MIPKGLCLKCKGRLWCGSTCFVLEKFRAKSKAIGAMKGKEFTGSSPPSVFVSWENYPNITIAPLSPTQVLKDADLLDNPERWYGYGLEEIVGFRESLVQSRTPMNAFEAANPSYGLQDLQELAMSEKQLDLDIELAKAPRAELRFSETVSPLGPVGELLELQFQESPKVSKNVEKFYYDNDARAIEALKELYTKGTPVHSLYKLLSAGVLGIGKKRRLVPTRWSITAVDSQISEEMIERVKGFGTIDYFELYHSNYLDNDFWILLLPTNWQFEQLEAWKPGTAWTLEEQEASIIQDFEFYNGRKEYASNVAGAYYAARLAICEHLMRRKKQAGALVFREIGEGYKVPVGVFQIRENVREALRKKALNFFELKLCLAFLGKKLSIPIASYEKESKLIDALKHQKRISEFL</sequence>
<keyword evidence="1" id="KW-0234">DNA repair</keyword>
<comment type="caution">
    <text evidence="4">The sequence shown here is derived from an EMBL/GenBank/DDBJ whole genome shotgun (WGS) entry which is preliminary data.</text>
</comment>
<dbReference type="Proteomes" id="UP000590964">
    <property type="component" value="Unassembled WGS sequence"/>
</dbReference>
<dbReference type="Pfam" id="PF04895">
    <property type="entry name" value="Nre_C"/>
    <property type="match status" value="1"/>
</dbReference>
<dbReference type="AlphaFoldDB" id="A0A7J4JWN3"/>
<evidence type="ECO:0000259" key="3">
    <source>
        <dbReference type="Pfam" id="PF04895"/>
    </source>
</evidence>
<comment type="caution">
    <text evidence="1">Lacks conserved residue(s) required for the propagation of feature annotation.</text>
</comment>
<keyword evidence="1" id="KW-0227">DNA damage</keyword>
<dbReference type="Pfam" id="PF04894">
    <property type="entry name" value="Nre_N"/>
    <property type="match status" value="1"/>
</dbReference>
<dbReference type="PANTHER" id="PTHR38136:SF2">
    <property type="entry name" value="DNA REPAIR PROTEIN"/>
    <property type="match status" value="1"/>
</dbReference>
<dbReference type="EMBL" id="DUFJ01000003">
    <property type="protein sequence ID" value="HIH32632.1"/>
    <property type="molecule type" value="Genomic_DNA"/>
</dbReference>
<protein>
    <recommendedName>
        <fullName evidence="1">DNA repair protein</fullName>
    </recommendedName>
</protein>
<dbReference type="InterPro" id="IPR006979">
    <property type="entry name" value="Nre_C"/>
</dbReference>
<evidence type="ECO:0000256" key="1">
    <source>
        <dbReference type="HAMAP-Rule" id="MF_02096"/>
    </source>
</evidence>
<name>A0A7J4JWN3_9ARCH</name>
<dbReference type="PANTHER" id="PTHR38136">
    <property type="entry name" value="DNA REPAIR PROTEIN"/>
    <property type="match status" value="1"/>
</dbReference>
<feature type="domain" description="Archaeal Nre C-terminal" evidence="3">
    <location>
        <begin position="299"/>
        <end position="408"/>
    </location>
</feature>
<comment type="similarity">
    <text evidence="1">Belongs to the Nre family.</text>
</comment>
<evidence type="ECO:0000313" key="6">
    <source>
        <dbReference type="Proteomes" id="UP000590964"/>
    </source>
</evidence>
<reference evidence="4" key="1">
    <citation type="journal article" date="2020" name="bioRxiv">
        <title>A rank-normalized archaeal taxonomy based on genome phylogeny resolves widespread incomplete and uneven classifications.</title>
        <authorList>
            <person name="Rinke C."/>
            <person name="Chuvochina M."/>
            <person name="Mussig A.J."/>
            <person name="Chaumeil P.-A."/>
            <person name="Waite D.W."/>
            <person name="Whitman W.B."/>
            <person name="Parks D.H."/>
            <person name="Hugenholtz P."/>
        </authorList>
    </citation>
    <scope>NUCLEOTIDE SEQUENCE</scope>
    <source>
        <strain evidence="5">UBA10036</strain>
        <strain evidence="4">UBA10191</strain>
    </source>
</reference>
<evidence type="ECO:0000313" key="4">
    <source>
        <dbReference type="EMBL" id="HIH21059.1"/>
    </source>
</evidence>
<comment type="function">
    <text evidence="1">Involved in DNA damage repair.</text>
</comment>
<evidence type="ECO:0000259" key="2">
    <source>
        <dbReference type="Pfam" id="PF04894"/>
    </source>
</evidence>